<name>A0A409XAJ9_PSICY</name>
<feature type="compositionally biased region" description="Acidic residues" evidence="1">
    <location>
        <begin position="183"/>
        <end position="192"/>
    </location>
</feature>
<comment type="caution">
    <text evidence="2">The sequence shown here is derived from an EMBL/GenBank/DDBJ whole genome shotgun (WGS) entry which is preliminary data.</text>
</comment>
<feature type="compositionally biased region" description="Acidic residues" evidence="1">
    <location>
        <begin position="38"/>
        <end position="49"/>
    </location>
</feature>
<proteinExistence type="predicted"/>
<dbReference type="OrthoDB" id="2992477at2759"/>
<dbReference type="Proteomes" id="UP000283269">
    <property type="component" value="Unassembled WGS sequence"/>
</dbReference>
<organism evidence="2 3">
    <name type="scientific">Psilocybe cyanescens</name>
    <dbReference type="NCBI Taxonomy" id="93625"/>
    <lineage>
        <taxon>Eukaryota</taxon>
        <taxon>Fungi</taxon>
        <taxon>Dikarya</taxon>
        <taxon>Basidiomycota</taxon>
        <taxon>Agaricomycotina</taxon>
        <taxon>Agaricomycetes</taxon>
        <taxon>Agaricomycetidae</taxon>
        <taxon>Agaricales</taxon>
        <taxon>Agaricineae</taxon>
        <taxon>Strophariaceae</taxon>
        <taxon>Psilocybe</taxon>
    </lineage>
</organism>
<accession>A0A409XAJ9</accession>
<evidence type="ECO:0000256" key="1">
    <source>
        <dbReference type="SAM" id="MobiDB-lite"/>
    </source>
</evidence>
<feature type="non-terminal residue" evidence="2">
    <location>
        <position position="1"/>
    </location>
</feature>
<evidence type="ECO:0000313" key="2">
    <source>
        <dbReference type="EMBL" id="PPQ87833.1"/>
    </source>
</evidence>
<keyword evidence="3" id="KW-1185">Reference proteome</keyword>
<dbReference type="InParanoid" id="A0A409XAJ9"/>
<gene>
    <name evidence="2" type="ORF">CVT25_009457</name>
</gene>
<feature type="region of interest" description="Disordered" evidence="1">
    <location>
        <begin position="133"/>
        <end position="206"/>
    </location>
</feature>
<evidence type="ECO:0000313" key="3">
    <source>
        <dbReference type="Proteomes" id="UP000283269"/>
    </source>
</evidence>
<sequence length="206" mass="22996">SAGQIVDNDLDQGHRPHPDSDSEEDPPRQDTKDMASSEQEDELDSDFDSNGEWTGLTKCQKTYIKGPDVMSKSLCTQRRYAQGFQNQATLDGFVEVGQSIPQARWVSDRSISEGLEASVEFVCMTYNINEDSELDSQGVSPGPSVTEADLNSNAPKDSNKSDSENNNEEEEEESSPPDHADMETWEEELEEDIANRPQEIKDWSTL</sequence>
<dbReference type="EMBL" id="NHYD01002199">
    <property type="protein sequence ID" value="PPQ87833.1"/>
    <property type="molecule type" value="Genomic_DNA"/>
</dbReference>
<reference evidence="2 3" key="1">
    <citation type="journal article" date="2018" name="Evol. Lett.">
        <title>Horizontal gene cluster transfer increased hallucinogenic mushroom diversity.</title>
        <authorList>
            <person name="Reynolds H.T."/>
            <person name="Vijayakumar V."/>
            <person name="Gluck-Thaler E."/>
            <person name="Korotkin H.B."/>
            <person name="Matheny P.B."/>
            <person name="Slot J.C."/>
        </authorList>
    </citation>
    <scope>NUCLEOTIDE SEQUENCE [LARGE SCALE GENOMIC DNA]</scope>
    <source>
        <strain evidence="2 3">2631</strain>
    </source>
</reference>
<feature type="region of interest" description="Disordered" evidence="1">
    <location>
        <begin position="1"/>
        <end position="54"/>
    </location>
</feature>
<protein>
    <submittedName>
        <fullName evidence="2">Uncharacterized protein</fullName>
    </submittedName>
</protein>
<feature type="compositionally biased region" description="Basic and acidic residues" evidence="1">
    <location>
        <begin position="11"/>
        <end position="35"/>
    </location>
</feature>
<feature type="compositionally biased region" description="Acidic residues" evidence="1">
    <location>
        <begin position="165"/>
        <end position="175"/>
    </location>
</feature>
<dbReference type="AlphaFoldDB" id="A0A409XAJ9"/>